<dbReference type="PANTHER" id="PTHR23025:SF3">
    <property type="entry name" value="HORMONE-SENSITIVE LIPASE"/>
    <property type="match status" value="1"/>
</dbReference>
<sequence>MSGARSLYQTCVAWSGPSYWWQLDPILALSKHGIDTYYAAMLTARKIVRAARLPEAAAYAIALPLIGWFSPRPASTASIVYQFWCNPDVVELQAVFAPLRWRYSVSLVHRLVGSDILREERSINGNRVVLLQRRSTAEAMADAVSDGDNDEEPERPTVMFVPGGAFISDFEAADLFFLYRWVRETDVLLVYASYDFAPQAPYPLPMMCVLRTYRALREHTHGLGFRASPLVVASLSAGCNLALSAVLAPLLHKRAPPEIAHELRVESLMPHAMLLLCPVVNICRSPSPSRISFASDVLLPMPLLRAFGAAYDQESDHWMERDPLLSPVFASDDVLRRLPPTHIQCGGLDPLLDDSVDFNTRIRRVHVPGELTIFRSLPHTFVSFPHWHAMPEVESAMRQSCALLRELCAPKFKRVALH</sequence>
<dbReference type="Gene3D" id="3.40.50.1820">
    <property type="entry name" value="alpha/beta hydrolase"/>
    <property type="match status" value="1"/>
</dbReference>
<organism evidence="2">
    <name type="scientific">Chrysotila carterae</name>
    <name type="common">Marine alga</name>
    <name type="synonym">Syracosphaera carterae</name>
    <dbReference type="NCBI Taxonomy" id="13221"/>
    <lineage>
        <taxon>Eukaryota</taxon>
        <taxon>Haptista</taxon>
        <taxon>Haptophyta</taxon>
        <taxon>Prymnesiophyceae</taxon>
        <taxon>Isochrysidales</taxon>
        <taxon>Isochrysidaceae</taxon>
        <taxon>Chrysotila</taxon>
    </lineage>
</organism>
<dbReference type="GO" id="GO:0004771">
    <property type="term" value="F:sterol ester esterase activity"/>
    <property type="evidence" value="ECO:0007669"/>
    <property type="project" value="TreeGrafter"/>
</dbReference>
<reference evidence="2" key="1">
    <citation type="submission" date="2021-01" db="EMBL/GenBank/DDBJ databases">
        <authorList>
            <person name="Corre E."/>
            <person name="Pelletier E."/>
            <person name="Niang G."/>
            <person name="Scheremetjew M."/>
            <person name="Finn R."/>
            <person name="Kale V."/>
            <person name="Holt S."/>
            <person name="Cochrane G."/>
            <person name="Meng A."/>
            <person name="Brown T."/>
            <person name="Cohen L."/>
        </authorList>
    </citation>
    <scope>NUCLEOTIDE SEQUENCE</scope>
    <source>
        <strain evidence="2">CCMP645</strain>
    </source>
</reference>
<name>A0A7S4BWS1_CHRCT</name>
<dbReference type="GO" id="GO:0005829">
    <property type="term" value="C:cytosol"/>
    <property type="evidence" value="ECO:0007669"/>
    <property type="project" value="TreeGrafter"/>
</dbReference>
<dbReference type="Pfam" id="PF07859">
    <property type="entry name" value="Abhydrolase_3"/>
    <property type="match status" value="1"/>
</dbReference>
<feature type="domain" description="Alpha/beta hydrolase fold-3" evidence="1">
    <location>
        <begin position="158"/>
        <end position="382"/>
    </location>
</feature>
<dbReference type="AlphaFoldDB" id="A0A7S4BWS1"/>
<dbReference type="SUPFAM" id="SSF53474">
    <property type="entry name" value="alpha/beta-Hydrolases"/>
    <property type="match status" value="1"/>
</dbReference>
<dbReference type="InterPro" id="IPR013094">
    <property type="entry name" value="AB_hydrolase_3"/>
</dbReference>
<proteinExistence type="predicted"/>
<evidence type="ECO:0000313" key="2">
    <source>
        <dbReference type="EMBL" id="CAE0779520.1"/>
    </source>
</evidence>
<dbReference type="GO" id="GO:0004806">
    <property type="term" value="F:triacylglycerol lipase activity"/>
    <property type="evidence" value="ECO:0007669"/>
    <property type="project" value="TreeGrafter"/>
</dbReference>
<evidence type="ECO:0000259" key="1">
    <source>
        <dbReference type="Pfam" id="PF07859"/>
    </source>
</evidence>
<dbReference type="PANTHER" id="PTHR23025">
    <property type="entry name" value="TRIACYLGLYCEROL LIPASE"/>
    <property type="match status" value="1"/>
</dbReference>
<dbReference type="InterPro" id="IPR029058">
    <property type="entry name" value="AB_hydrolase_fold"/>
</dbReference>
<dbReference type="EMBL" id="HBIZ01050277">
    <property type="protein sequence ID" value="CAE0779520.1"/>
    <property type="molecule type" value="Transcribed_RNA"/>
</dbReference>
<protein>
    <recommendedName>
        <fullName evidence="1">Alpha/beta hydrolase fold-3 domain-containing protein</fullName>
    </recommendedName>
</protein>
<accession>A0A7S4BWS1</accession>
<dbReference type="GO" id="GO:0019433">
    <property type="term" value="P:triglyceride catabolic process"/>
    <property type="evidence" value="ECO:0007669"/>
    <property type="project" value="TreeGrafter"/>
</dbReference>
<gene>
    <name evidence="2" type="ORF">PCAR00345_LOCUS32159</name>
</gene>